<protein>
    <recommendedName>
        <fullName evidence="6">Nonribosomal peptide synthetase 12</fullName>
    </recommendedName>
</protein>
<feature type="transmembrane region" description="Helical" evidence="2">
    <location>
        <begin position="181"/>
        <end position="205"/>
    </location>
</feature>
<sequence>MCFRWIGITPAPLLSLFSVHAPSFEMSTNEKHTENVLTLPNLSSDGNDITPSSTSPPNSVHSVDIEKKASEDHVDLEQVNLSLPAKLGHSSFTRWLYLIAFSYYRKTFTVIFVANLIAFIAFVAQNQGTPSAENVGSAASANLMVTLLFRQENFVNLVYELATDIIPLSAPLWIRRRLAKVFHYGGAHSGAGVAAVVWYIMYTALTTKDHIAHPTKWSLANVVTSYILVLMFCFILGGAHPRFRRRFHDYFEAIHRYSGWVAVCTFWMHQCFAGNQYRLLQPNPPSLGRYLISTSGFWTFIISSCCTALSWGRLRRVDVLPEPLSNHVIRLHFKYRNIKPFYGLKVSTKPLLEWHAFATVPDDDAKGKPDGFSIVISNAGDWTNDVIQNPPKKLWVRGYPLHGLLYTSKLFRKIVVVATGSGIGPPLSLFYANFTPRRIFWSTPAPETTYGSKIIDMVKKADPDAWIWDTRKQGRPDMVAVTYKLVVESGAEAVFIISNPKLTRKVVYGMESRGIPAYGAIFDS</sequence>
<organism evidence="4 5">
    <name type="scientific">Lentinula detonsa</name>
    <dbReference type="NCBI Taxonomy" id="2804962"/>
    <lineage>
        <taxon>Eukaryota</taxon>
        <taxon>Fungi</taxon>
        <taxon>Dikarya</taxon>
        <taxon>Basidiomycota</taxon>
        <taxon>Agaricomycotina</taxon>
        <taxon>Agaricomycetes</taxon>
        <taxon>Agaricomycetidae</taxon>
        <taxon>Agaricales</taxon>
        <taxon>Marasmiineae</taxon>
        <taxon>Omphalotaceae</taxon>
        <taxon>Lentinula</taxon>
    </lineage>
</organism>
<dbReference type="Proteomes" id="UP001142393">
    <property type="component" value="Unassembled WGS sequence"/>
</dbReference>
<keyword evidence="2" id="KW-0812">Transmembrane</keyword>
<accession>A0A9W8TTT2</accession>
<evidence type="ECO:0008006" key="6">
    <source>
        <dbReference type="Google" id="ProtNLM"/>
    </source>
</evidence>
<feature type="chain" id="PRO_5040969050" description="Nonribosomal peptide synthetase 12" evidence="3">
    <location>
        <begin position="22"/>
        <end position="524"/>
    </location>
</feature>
<feature type="transmembrane region" description="Helical" evidence="2">
    <location>
        <begin position="290"/>
        <end position="311"/>
    </location>
</feature>
<gene>
    <name evidence="4" type="ORF">DFH05DRAFT_472631</name>
</gene>
<comment type="caution">
    <text evidence="4">The sequence shown here is derived from an EMBL/GenBank/DDBJ whole genome shotgun (WGS) entry which is preliminary data.</text>
</comment>
<dbReference type="PANTHER" id="PTHR33927:SF5">
    <property type="entry name" value="ENZYME, PUTATIVE (AFU_ORTHOLOGUE AFUA_8G01222)-RELATED"/>
    <property type="match status" value="1"/>
</dbReference>
<feature type="signal peptide" evidence="3">
    <location>
        <begin position="1"/>
        <end position="21"/>
    </location>
</feature>
<name>A0A9W8TTT2_9AGAR</name>
<feature type="transmembrane region" description="Helical" evidence="2">
    <location>
        <begin position="103"/>
        <end position="124"/>
    </location>
</feature>
<reference evidence="4 5" key="1">
    <citation type="journal article" date="2023" name="Proc. Natl. Acad. Sci. U.S.A.">
        <title>A global phylogenomic analysis of the shiitake genus Lentinula.</title>
        <authorList>
            <person name="Sierra-Patev S."/>
            <person name="Min B."/>
            <person name="Naranjo-Ortiz M."/>
            <person name="Looney B."/>
            <person name="Konkel Z."/>
            <person name="Slot J.C."/>
            <person name="Sakamoto Y."/>
            <person name="Steenwyk J.L."/>
            <person name="Rokas A."/>
            <person name="Carro J."/>
            <person name="Camarero S."/>
            <person name="Ferreira P."/>
            <person name="Molpeceres G."/>
            <person name="Ruiz-Duenas F.J."/>
            <person name="Serrano A."/>
            <person name="Henrissat B."/>
            <person name="Drula E."/>
            <person name="Hughes K.W."/>
            <person name="Mata J.L."/>
            <person name="Ishikawa N.K."/>
            <person name="Vargas-Isla R."/>
            <person name="Ushijima S."/>
            <person name="Smith C.A."/>
            <person name="Donoghue J."/>
            <person name="Ahrendt S."/>
            <person name="Andreopoulos W."/>
            <person name="He G."/>
            <person name="LaButti K."/>
            <person name="Lipzen A."/>
            <person name="Ng V."/>
            <person name="Riley R."/>
            <person name="Sandor L."/>
            <person name="Barry K."/>
            <person name="Martinez A.T."/>
            <person name="Xiao Y."/>
            <person name="Gibbons J.G."/>
            <person name="Terashima K."/>
            <person name="Grigoriev I.V."/>
            <person name="Hibbett D."/>
        </authorList>
    </citation>
    <scope>NUCLEOTIDE SEQUENCE [LARGE SCALE GENOMIC DNA]</scope>
    <source>
        <strain evidence="4 5">TFB7810</strain>
    </source>
</reference>
<feature type="region of interest" description="Disordered" evidence="1">
    <location>
        <begin position="39"/>
        <end position="62"/>
    </location>
</feature>
<dbReference type="EMBL" id="JANVFU010000016">
    <property type="protein sequence ID" value="KAJ3739903.1"/>
    <property type="molecule type" value="Genomic_DNA"/>
</dbReference>
<proteinExistence type="predicted"/>
<evidence type="ECO:0000313" key="5">
    <source>
        <dbReference type="Proteomes" id="UP001142393"/>
    </source>
</evidence>
<dbReference type="AlphaFoldDB" id="A0A9W8TTT2"/>
<evidence type="ECO:0000256" key="2">
    <source>
        <dbReference type="SAM" id="Phobius"/>
    </source>
</evidence>
<keyword evidence="2" id="KW-0472">Membrane</keyword>
<evidence type="ECO:0000256" key="3">
    <source>
        <dbReference type="SAM" id="SignalP"/>
    </source>
</evidence>
<keyword evidence="5" id="KW-1185">Reference proteome</keyword>
<keyword evidence="3" id="KW-0732">Signal</keyword>
<feature type="transmembrane region" description="Helical" evidence="2">
    <location>
        <begin position="217"/>
        <end position="236"/>
    </location>
</feature>
<feature type="compositionally biased region" description="Polar residues" evidence="1">
    <location>
        <begin position="39"/>
        <end position="61"/>
    </location>
</feature>
<dbReference type="PANTHER" id="PTHR33927">
    <property type="entry name" value="TRANSMEMBRANE PROTEIN"/>
    <property type="match status" value="1"/>
</dbReference>
<keyword evidence="2" id="KW-1133">Transmembrane helix</keyword>
<feature type="transmembrane region" description="Helical" evidence="2">
    <location>
        <begin position="257"/>
        <end position="278"/>
    </location>
</feature>
<dbReference type="InterPro" id="IPR052979">
    <property type="entry name" value="Adenylate-forming_domain"/>
</dbReference>
<evidence type="ECO:0000256" key="1">
    <source>
        <dbReference type="SAM" id="MobiDB-lite"/>
    </source>
</evidence>
<evidence type="ECO:0000313" key="4">
    <source>
        <dbReference type="EMBL" id="KAJ3739903.1"/>
    </source>
</evidence>